<evidence type="ECO:0000256" key="1">
    <source>
        <dbReference type="SAM" id="MobiDB-lite"/>
    </source>
</evidence>
<name>A0A7J7D9Z3_TRIWF</name>
<dbReference type="PANTHER" id="PTHR33193:SF62">
    <property type="entry name" value="FAMILY ABC TRANSPORTER, PUTATIVE (DUF3511)-RELATED"/>
    <property type="match status" value="1"/>
</dbReference>
<keyword evidence="3" id="KW-1185">Reference proteome</keyword>
<dbReference type="Pfam" id="PF12023">
    <property type="entry name" value="DUF3511"/>
    <property type="match status" value="1"/>
</dbReference>
<reference evidence="2 3" key="1">
    <citation type="journal article" date="2020" name="Nat. Commun.">
        <title>Genome of Tripterygium wilfordii and identification of cytochrome P450 involved in triptolide biosynthesis.</title>
        <authorList>
            <person name="Tu L."/>
            <person name="Su P."/>
            <person name="Zhang Z."/>
            <person name="Gao L."/>
            <person name="Wang J."/>
            <person name="Hu T."/>
            <person name="Zhou J."/>
            <person name="Zhang Y."/>
            <person name="Zhao Y."/>
            <person name="Liu Y."/>
            <person name="Song Y."/>
            <person name="Tong Y."/>
            <person name="Lu Y."/>
            <person name="Yang J."/>
            <person name="Xu C."/>
            <person name="Jia M."/>
            <person name="Peters R.J."/>
            <person name="Huang L."/>
            <person name="Gao W."/>
        </authorList>
    </citation>
    <scope>NUCLEOTIDE SEQUENCE [LARGE SCALE GENOMIC DNA]</scope>
    <source>
        <strain evidence="3">cv. XIE 37</strain>
        <tissue evidence="2">Leaf</tissue>
    </source>
</reference>
<evidence type="ECO:0000313" key="3">
    <source>
        <dbReference type="Proteomes" id="UP000593562"/>
    </source>
</evidence>
<comment type="caution">
    <text evidence="2">The sequence shown here is derived from an EMBL/GenBank/DDBJ whole genome shotgun (WGS) entry which is preliminary data.</text>
</comment>
<protein>
    <recommendedName>
        <fullName evidence="4">DUF3511 domain protein</fullName>
    </recommendedName>
</protein>
<dbReference type="OrthoDB" id="1655903at2759"/>
<evidence type="ECO:0000313" key="2">
    <source>
        <dbReference type="EMBL" id="KAF5743177.1"/>
    </source>
</evidence>
<sequence>MEEDYNSRSSSHGNGGMMQMESYYGRPPRPPISYDFRSYSASYAQPQMGNSNRELKKGKSTSGSSSSNWSFTDPEFQRKKRVASYKMYGAKGKVKGSFSKSFRWLKEKCSRVVYGW</sequence>
<gene>
    <name evidence="2" type="ORF">HS088_TW09G01242</name>
</gene>
<dbReference type="AlphaFoldDB" id="A0A7J7D9Z3"/>
<dbReference type="Proteomes" id="UP000593562">
    <property type="component" value="Unassembled WGS sequence"/>
</dbReference>
<organism evidence="2 3">
    <name type="scientific">Tripterygium wilfordii</name>
    <name type="common">Thunder God vine</name>
    <dbReference type="NCBI Taxonomy" id="458696"/>
    <lineage>
        <taxon>Eukaryota</taxon>
        <taxon>Viridiplantae</taxon>
        <taxon>Streptophyta</taxon>
        <taxon>Embryophyta</taxon>
        <taxon>Tracheophyta</taxon>
        <taxon>Spermatophyta</taxon>
        <taxon>Magnoliopsida</taxon>
        <taxon>eudicotyledons</taxon>
        <taxon>Gunneridae</taxon>
        <taxon>Pentapetalae</taxon>
        <taxon>rosids</taxon>
        <taxon>fabids</taxon>
        <taxon>Celastrales</taxon>
        <taxon>Celastraceae</taxon>
        <taxon>Tripterygium</taxon>
    </lineage>
</organism>
<accession>A0A7J7D9Z3</accession>
<dbReference type="InterPro" id="IPR021899">
    <property type="entry name" value="DUF3511"/>
</dbReference>
<evidence type="ECO:0008006" key="4">
    <source>
        <dbReference type="Google" id="ProtNLM"/>
    </source>
</evidence>
<dbReference type="EMBL" id="JAAARO010000009">
    <property type="protein sequence ID" value="KAF5743177.1"/>
    <property type="molecule type" value="Genomic_DNA"/>
</dbReference>
<feature type="region of interest" description="Disordered" evidence="1">
    <location>
        <begin position="45"/>
        <end position="73"/>
    </location>
</feature>
<dbReference type="PANTHER" id="PTHR33193">
    <property type="entry name" value="DOMAIN PROTEIN, PUTATIVE (DUF3511)-RELATED"/>
    <property type="match status" value="1"/>
</dbReference>
<dbReference type="InParanoid" id="A0A7J7D9Z3"/>
<feature type="region of interest" description="Disordered" evidence="1">
    <location>
        <begin position="1"/>
        <end position="29"/>
    </location>
</feature>
<proteinExistence type="predicted"/>